<dbReference type="Proteomes" id="UP000003240">
    <property type="component" value="Unassembled WGS sequence"/>
</dbReference>
<comment type="caution">
    <text evidence="5">The sequence shown here is derived from an EMBL/GenBank/DDBJ whole genome shotgun (WGS) entry which is preliminary data.</text>
</comment>
<dbReference type="GO" id="GO:0051536">
    <property type="term" value="F:iron-sulfur cluster binding"/>
    <property type="evidence" value="ECO:0007669"/>
    <property type="project" value="UniProtKB-KW"/>
</dbReference>
<dbReference type="RefSeq" id="WP_004093907.1">
    <property type="nucleotide sequence ID" value="NZ_AFGF01000050.1"/>
</dbReference>
<keyword evidence="6" id="KW-1185">Reference proteome</keyword>
<dbReference type="GO" id="GO:0046872">
    <property type="term" value="F:metal ion binding"/>
    <property type="evidence" value="ECO:0007669"/>
    <property type="project" value="UniProtKB-KW"/>
</dbReference>
<dbReference type="InterPro" id="IPR017896">
    <property type="entry name" value="4Fe4S_Fe-S-bd"/>
</dbReference>
<evidence type="ECO:0000256" key="2">
    <source>
        <dbReference type="ARBA" id="ARBA00023004"/>
    </source>
</evidence>
<organism evidence="5 6">
    <name type="scientific">Acetonema longum DSM 6540</name>
    <dbReference type="NCBI Taxonomy" id="1009370"/>
    <lineage>
        <taxon>Bacteria</taxon>
        <taxon>Bacillati</taxon>
        <taxon>Bacillota</taxon>
        <taxon>Negativicutes</taxon>
        <taxon>Acetonemataceae</taxon>
        <taxon>Acetonema</taxon>
    </lineage>
</organism>
<protein>
    <submittedName>
        <fullName evidence="5">4Fe-4S ferredoxin iron-sulfur binding domain-containing protein</fullName>
    </submittedName>
</protein>
<dbReference type="InterPro" id="IPR017900">
    <property type="entry name" value="4Fe4S_Fe_S_CS"/>
</dbReference>
<dbReference type="STRING" id="1009370.ALO_06288"/>
<dbReference type="eggNOG" id="COG1600">
    <property type="taxonomic scope" value="Bacteria"/>
</dbReference>
<reference evidence="5 6" key="1">
    <citation type="journal article" date="2011" name="EMBO J.">
        <title>Structural diversity of bacterial flagellar motors.</title>
        <authorList>
            <person name="Chen S."/>
            <person name="Beeby M."/>
            <person name="Murphy G.E."/>
            <person name="Leadbetter J.R."/>
            <person name="Hendrixson D.R."/>
            <person name="Briegel A."/>
            <person name="Li Z."/>
            <person name="Shi J."/>
            <person name="Tocheva E.I."/>
            <person name="Muller A."/>
            <person name="Dobro M.J."/>
            <person name="Jensen G.J."/>
        </authorList>
    </citation>
    <scope>NUCLEOTIDE SEQUENCE [LARGE SCALE GENOMIC DNA]</scope>
    <source>
        <strain evidence="5 6">DSM 6540</strain>
    </source>
</reference>
<evidence type="ECO:0000313" key="6">
    <source>
        <dbReference type="Proteomes" id="UP000003240"/>
    </source>
</evidence>
<dbReference type="PROSITE" id="PS51379">
    <property type="entry name" value="4FE4S_FER_2"/>
    <property type="match status" value="1"/>
</dbReference>
<dbReference type="EMBL" id="AFGF01000050">
    <property type="protein sequence ID" value="EGO64649.1"/>
    <property type="molecule type" value="Genomic_DNA"/>
</dbReference>
<keyword evidence="2" id="KW-0408">Iron</keyword>
<proteinExistence type="predicted"/>
<dbReference type="PANTHER" id="PTHR42827:SF1">
    <property type="entry name" value="IRON-SULFUR CLUSTER-BINDING PROTEIN"/>
    <property type="match status" value="1"/>
</dbReference>
<sequence>MANCQINTIVREGKDMHFSDVEQALTGFLRESPLNIVPELSSMRIYDTPLIGVASTDDLLFGRLKEEEVVGPQHLLPQEWLPAGQSVISWFLPFSQRVRTANRQGDLPAAEWLYARIEGEMMNNALRQFLVEWLQQEGYQAVAPALDSRMAVVNRRSNWSERHVGFVAGLGTFSLSRSFISQKGSAGRLGSVITSLKLEPTLRDYEEFDANCSHCSACIRRCPPKAINRNGKDNAICSDYVDAMLARYKPRYGCGKCQTGVPCEDRIPKERRNISK</sequence>
<keyword evidence="3" id="KW-0411">Iron-sulfur</keyword>
<keyword evidence="1" id="KW-0479">Metal-binding</keyword>
<accession>F7NGR8</accession>
<evidence type="ECO:0000256" key="3">
    <source>
        <dbReference type="ARBA" id="ARBA00023014"/>
    </source>
</evidence>
<dbReference type="PANTHER" id="PTHR42827">
    <property type="entry name" value="IRON-SULFUR CLUSTER-BINDING PROTEIN-RELATED"/>
    <property type="match status" value="1"/>
</dbReference>
<evidence type="ECO:0000256" key="1">
    <source>
        <dbReference type="ARBA" id="ARBA00022723"/>
    </source>
</evidence>
<dbReference type="AlphaFoldDB" id="F7NGR8"/>
<feature type="domain" description="4Fe-4S ferredoxin-type" evidence="4">
    <location>
        <begin position="204"/>
        <end position="232"/>
    </location>
</feature>
<dbReference type="PROSITE" id="PS00198">
    <property type="entry name" value="4FE4S_FER_1"/>
    <property type="match status" value="1"/>
</dbReference>
<evidence type="ECO:0000313" key="5">
    <source>
        <dbReference type="EMBL" id="EGO64649.1"/>
    </source>
</evidence>
<gene>
    <name evidence="5" type="ORF">ALO_06288</name>
</gene>
<name>F7NGR8_9FIRM</name>
<evidence type="ECO:0000259" key="4">
    <source>
        <dbReference type="PROSITE" id="PS51379"/>
    </source>
</evidence>